<evidence type="ECO:0000313" key="3">
    <source>
        <dbReference type="Proteomes" id="UP000249522"/>
    </source>
</evidence>
<protein>
    <recommendedName>
        <fullName evidence="4">DUF2269 domain-containing protein</fullName>
    </recommendedName>
</protein>
<evidence type="ECO:0000256" key="1">
    <source>
        <dbReference type="SAM" id="Phobius"/>
    </source>
</evidence>
<keyword evidence="1" id="KW-0472">Membrane</keyword>
<proteinExistence type="predicted"/>
<dbReference type="Proteomes" id="UP000249522">
    <property type="component" value="Unassembled WGS sequence"/>
</dbReference>
<feature type="transmembrane region" description="Helical" evidence="1">
    <location>
        <begin position="46"/>
        <end position="67"/>
    </location>
</feature>
<keyword evidence="1" id="KW-1133">Transmembrane helix</keyword>
<evidence type="ECO:0000313" key="2">
    <source>
        <dbReference type="EMBL" id="PZD94071.1"/>
    </source>
</evidence>
<name>A0A2W1LQG4_9BACL</name>
<evidence type="ECO:0008006" key="4">
    <source>
        <dbReference type="Google" id="ProtNLM"/>
    </source>
</evidence>
<feature type="transmembrane region" description="Helical" evidence="1">
    <location>
        <begin position="73"/>
        <end position="98"/>
    </location>
</feature>
<dbReference type="OrthoDB" id="2886943at2"/>
<dbReference type="EMBL" id="QKRB01000054">
    <property type="protein sequence ID" value="PZD94071.1"/>
    <property type="molecule type" value="Genomic_DNA"/>
</dbReference>
<accession>A0A2W1LQG4</accession>
<feature type="transmembrane region" description="Helical" evidence="1">
    <location>
        <begin position="118"/>
        <end position="136"/>
    </location>
</feature>
<keyword evidence="1" id="KW-0812">Transmembrane</keyword>
<comment type="caution">
    <text evidence="2">The sequence shown here is derived from an EMBL/GenBank/DDBJ whole genome shotgun (WGS) entry which is preliminary data.</text>
</comment>
<feature type="transmembrane region" description="Helical" evidence="1">
    <location>
        <begin position="6"/>
        <end position="26"/>
    </location>
</feature>
<gene>
    <name evidence="2" type="ORF">DNH61_19115</name>
</gene>
<sequence>MLNIMLLLHVIGTGGMGFYLLLPFLVGRTTQLTGEGQAGLADGLVLGNRIAQYFLVLQLLTGGYLISQAGDYTALWMVIVIVLFLAIAALGGIMTKPLKGIVSSIRSGKSAAEMIKRVRTMSLIVLVIYLVILYFMQYPMYKQVV</sequence>
<keyword evidence="3" id="KW-1185">Reference proteome</keyword>
<reference evidence="2 3" key="1">
    <citation type="submission" date="2018-06" db="EMBL/GenBank/DDBJ databases">
        <title>Paenibacillus imtechensis sp. nov.</title>
        <authorList>
            <person name="Pinnaka A.K."/>
            <person name="Singh H."/>
            <person name="Kaur M."/>
        </authorList>
    </citation>
    <scope>NUCLEOTIDE SEQUENCE [LARGE SCALE GENOMIC DNA]</scope>
    <source>
        <strain evidence="2 3">SMB1</strain>
    </source>
</reference>
<dbReference type="AlphaFoldDB" id="A0A2W1LQG4"/>
<organism evidence="2 3">
    <name type="scientific">Paenibacillus sambharensis</name>
    <dbReference type="NCBI Taxonomy" id="1803190"/>
    <lineage>
        <taxon>Bacteria</taxon>
        <taxon>Bacillati</taxon>
        <taxon>Bacillota</taxon>
        <taxon>Bacilli</taxon>
        <taxon>Bacillales</taxon>
        <taxon>Paenibacillaceae</taxon>
        <taxon>Paenibacillus</taxon>
    </lineage>
</organism>